<evidence type="ECO:0008006" key="4">
    <source>
        <dbReference type="Google" id="ProtNLM"/>
    </source>
</evidence>
<gene>
    <name evidence="2" type="ORF">DS834_04600</name>
</gene>
<keyword evidence="1" id="KW-0812">Transmembrane</keyword>
<keyword evidence="1" id="KW-0472">Membrane</keyword>
<dbReference type="Proteomes" id="UP000283380">
    <property type="component" value="Unassembled WGS sequence"/>
</dbReference>
<reference evidence="2 3" key="1">
    <citation type="submission" date="2018-07" db="EMBL/GenBank/DDBJ databases">
        <title>Genome sequences of six Lactobacillus spp. isolated from bumble bee guts.</title>
        <authorList>
            <person name="Motta E.V.S."/>
            <person name="Moran N.A."/>
        </authorList>
    </citation>
    <scope>NUCLEOTIDE SEQUENCE [LARGE SCALE GENOMIC DNA]</scope>
    <source>
        <strain evidence="2 3">BI-4G</strain>
    </source>
</reference>
<dbReference type="Pfam" id="PF03729">
    <property type="entry name" value="DUF308"/>
    <property type="match status" value="1"/>
</dbReference>
<accession>A0ABX9LUP1</accession>
<keyword evidence="3" id="KW-1185">Reference proteome</keyword>
<feature type="transmembrane region" description="Helical" evidence="1">
    <location>
        <begin position="37"/>
        <end position="58"/>
    </location>
</feature>
<name>A0ABX9LUP1_9LACO</name>
<evidence type="ECO:0000313" key="3">
    <source>
        <dbReference type="Proteomes" id="UP000283380"/>
    </source>
</evidence>
<organism evidence="2 3">
    <name type="scientific">Lactobacillus bombicola</name>
    <dbReference type="NCBI Taxonomy" id="1505723"/>
    <lineage>
        <taxon>Bacteria</taxon>
        <taxon>Bacillati</taxon>
        <taxon>Bacillota</taxon>
        <taxon>Bacilli</taxon>
        <taxon>Lactobacillales</taxon>
        <taxon>Lactobacillaceae</taxon>
        <taxon>Lactobacillus</taxon>
    </lineage>
</organism>
<evidence type="ECO:0000256" key="1">
    <source>
        <dbReference type="SAM" id="Phobius"/>
    </source>
</evidence>
<evidence type="ECO:0000313" key="2">
    <source>
        <dbReference type="EMBL" id="RHW51409.1"/>
    </source>
</evidence>
<dbReference type="EMBL" id="QOCU01000005">
    <property type="protein sequence ID" value="RHW51409.1"/>
    <property type="molecule type" value="Genomic_DNA"/>
</dbReference>
<keyword evidence="1" id="KW-1133">Transmembrane helix</keyword>
<dbReference type="InterPro" id="IPR005325">
    <property type="entry name" value="DUF308_memb"/>
</dbReference>
<protein>
    <recommendedName>
        <fullName evidence="4">Immunity protein</fullName>
    </recommendedName>
</protein>
<dbReference type="RefSeq" id="WP_118895952.1">
    <property type="nucleotide sequence ID" value="NZ_QOCT01000003.1"/>
</dbReference>
<comment type="caution">
    <text evidence="2">The sequence shown here is derived from an EMBL/GenBank/DDBJ whole genome shotgun (WGS) entry which is preliminary data.</text>
</comment>
<sequence>MNFKVNLYTAIIVLIVGLYDLSYAFNRRQNHSRGNKAFMILGVIFTVAGIALLVMHWMK</sequence>
<proteinExistence type="predicted"/>
<feature type="transmembrane region" description="Helical" evidence="1">
    <location>
        <begin position="6"/>
        <end position="25"/>
    </location>
</feature>